<dbReference type="AlphaFoldDB" id="A0A8J6NBZ5"/>
<evidence type="ECO:0000256" key="4">
    <source>
        <dbReference type="ARBA" id="ARBA00023136"/>
    </source>
</evidence>
<feature type="non-terminal residue" evidence="6">
    <location>
        <position position="143"/>
    </location>
</feature>
<sequence length="143" mass="16072">MIGRLLDIFLKKRLPLRPDGNQDWAADADWAHMEQEPLRARALLYFIVLVLAALVVWAAFAEIDEITRGQGKVIPSSQIQIVQSVDGGIVSEILVEEGETVTQGQMLLRIDSTRFLSSLRENRSQYLVLQAKAERLKALSEGR</sequence>
<evidence type="ECO:0000256" key="5">
    <source>
        <dbReference type="SAM" id="Phobius"/>
    </source>
</evidence>
<feature type="transmembrane region" description="Helical" evidence="5">
    <location>
        <begin position="42"/>
        <end position="60"/>
    </location>
</feature>
<comment type="caution">
    <text evidence="6">The sequence shown here is derived from an EMBL/GenBank/DDBJ whole genome shotgun (WGS) entry which is preliminary data.</text>
</comment>
<evidence type="ECO:0000256" key="3">
    <source>
        <dbReference type="ARBA" id="ARBA00022989"/>
    </source>
</evidence>
<name>A0A8J6NBZ5_9BACT</name>
<dbReference type="SUPFAM" id="SSF111369">
    <property type="entry name" value="HlyD-like secretion proteins"/>
    <property type="match status" value="1"/>
</dbReference>
<dbReference type="Gene3D" id="2.40.50.100">
    <property type="match status" value="1"/>
</dbReference>
<dbReference type="PANTHER" id="PTHR30386:SF26">
    <property type="entry name" value="TRANSPORT PROTEIN COMB"/>
    <property type="match status" value="1"/>
</dbReference>
<proteinExistence type="predicted"/>
<comment type="subcellular location">
    <subcellularLocation>
        <location evidence="1">Membrane</location>
        <topology evidence="1">Single-pass membrane protein</topology>
    </subcellularLocation>
</comment>
<accession>A0A8J6NBZ5</accession>
<keyword evidence="3 5" id="KW-1133">Transmembrane helix</keyword>
<dbReference type="PRINTS" id="PR01490">
    <property type="entry name" value="RTXTOXIND"/>
</dbReference>
<dbReference type="GO" id="GO:0016020">
    <property type="term" value="C:membrane"/>
    <property type="evidence" value="ECO:0007669"/>
    <property type="project" value="UniProtKB-SubCell"/>
</dbReference>
<protein>
    <submittedName>
        <fullName evidence="6">Biotin/lipoyl-binding protein</fullName>
    </submittedName>
</protein>
<reference evidence="6 7" key="1">
    <citation type="submission" date="2020-08" db="EMBL/GenBank/DDBJ databases">
        <title>Bridging the membrane lipid divide: bacteria of the FCB group superphylum have the potential to synthesize archaeal ether lipids.</title>
        <authorList>
            <person name="Villanueva L."/>
            <person name="Von Meijenfeldt F.A.B."/>
            <person name="Westbye A.B."/>
            <person name="Yadav S."/>
            <person name="Hopmans E.C."/>
            <person name="Dutilh B.E."/>
            <person name="Sinninghe Damste J.S."/>
        </authorList>
    </citation>
    <scope>NUCLEOTIDE SEQUENCE [LARGE SCALE GENOMIC DNA]</scope>
    <source>
        <strain evidence="6">NIOZ-UU81</strain>
    </source>
</reference>
<keyword evidence="2 5" id="KW-0812">Transmembrane</keyword>
<dbReference type="Gene3D" id="1.10.287.470">
    <property type="entry name" value="Helix hairpin bin"/>
    <property type="match status" value="1"/>
</dbReference>
<evidence type="ECO:0000256" key="1">
    <source>
        <dbReference type="ARBA" id="ARBA00004167"/>
    </source>
</evidence>
<dbReference type="Proteomes" id="UP000599024">
    <property type="component" value="Unassembled WGS sequence"/>
</dbReference>
<evidence type="ECO:0000313" key="6">
    <source>
        <dbReference type="EMBL" id="MBC8209066.1"/>
    </source>
</evidence>
<gene>
    <name evidence="6" type="ORF">H8E79_07860</name>
</gene>
<dbReference type="InterPro" id="IPR050739">
    <property type="entry name" value="MFP"/>
</dbReference>
<dbReference type="EMBL" id="JACNLK010000074">
    <property type="protein sequence ID" value="MBC8209066.1"/>
    <property type="molecule type" value="Genomic_DNA"/>
</dbReference>
<evidence type="ECO:0000313" key="7">
    <source>
        <dbReference type="Proteomes" id="UP000599024"/>
    </source>
</evidence>
<dbReference type="PANTHER" id="PTHR30386">
    <property type="entry name" value="MEMBRANE FUSION SUBUNIT OF EMRAB-TOLC MULTIDRUG EFFLUX PUMP"/>
    <property type="match status" value="1"/>
</dbReference>
<keyword evidence="4 5" id="KW-0472">Membrane</keyword>
<organism evidence="6 7">
    <name type="scientific">Candidatus Desulfatifera sulfidica</name>
    <dbReference type="NCBI Taxonomy" id="2841691"/>
    <lineage>
        <taxon>Bacteria</taxon>
        <taxon>Pseudomonadati</taxon>
        <taxon>Thermodesulfobacteriota</taxon>
        <taxon>Desulfobulbia</taxon>
        <taxon>Desulfobulbales</taxon>
        <taxon>Desulfobulbaceae</taxon>
        <taxon>Candidatus Desulfatifera</taxon>
    </lineage>
</organism>
<evidence type="ECO:0000256" key="2">
    <source>
        <dbReference type="ARBA" id="ARBA00022692"/>
    </source>
</evidence>